<accession>A0ABP9PVY4</accession>
<dbReference type="RefSeq" id="WP_185066468.1">
    <property type="nucleotide sequence ID" value="NZ_BAABJP010000007.1"/>
</dbReference>
<name>A0ABP9PVY4_9PSEU</name>
<dbReference type="Proteomes" id="UP001428817">
    <property type="component" value="Unassembled WGS sequence"/>
</dbReference>
<comment type="caution">
    <text evidence="1">The sequence shown here is derived from an EMBL/GenBank/DDBJ whole genome shotgun (WGS) entry which is preliminary data.</text>
</comment>
<dbReference type="Gene3D" id="3.40.50.880">
    <property type="match status" value="1"/>
</dbReference>
<reference evidence="2" key="1">
    <citation type="journal article" date="2019" name="Int. J. Syst. Evol. Microbiol.">
        <title>The Global Catalogue of Microorganisms (GCM) 10K type strain sequencing project: providing services to taxonomists for standard genome sequencing and annotation.</title>
        <authorList>
            <consortium name="The Broad Institute Genomics Platform"/>
            <consortium name="The Broad Institute Genome Sequencing Center for Infectious Disease"/>
            <person name="Wu L."/>
            <person name="Ma J."/>
        </authorList>
    </citation>
    <scope>NUCLEOTIDE SEQUENCE [LARGE SCALE GENOMIC DNA]</scope>
    <source>
        <strain evidence="2">JCM 18303</strain>
    </source>
</reference>
<evidence type="ECO:0000313" key="1">
    <source>
        <dbReference type="EMBL" id="GAA5152408.1"/>
    </source>
</evidence>
<gene>
    <name evidence="1" type="ORF">GCM10023321_21050</name>
</gene>
<sequence length="61" mass="6465">MHRVVFLLAPGLHLLDLAGPAQVFSELAALGRPYAMHYVADRPEVVTASARSPGCSPRPPG</sequence>
<dbReference type="EMBL" id="BAABJP010000007">
    <property type="protein sequence ID" value="GAA5152408.1"/>
    <property type="molecule type" value="Genomic_DNA"/>
</dbReference>
<dbReference type="InterPro" id="IPR029062">
    <property type="entry name" value="Class_I_gatase-like"/>
</dbReference>
<organism evidence="1 2">
    <name type="scientific">Pseudonocardia eucalypti</name>
    <dbReference type="NCBI Taxonomy" id="648755"/>
    <lineage>
        <taxon>Bacteria</taxon>
        <taxon>Bacillati</taxon>
        <taxon>Actinomycetota</taxon>
        <taxon>Actinomycetes</taxon>
        <taxon>Pseudonocardiales</taxon>
        <taxon>Pseudonocardiaceae</taxon>
        <taxon>Pseudonocardia</taxon>
    </lineage>
</organism>
<protein>
    <submittedName>
        <fullName evidence="1">Uncharacterized protein</fullName>
    </submittedName>
</protein>
<keyword evidence="2" id="KW-1185">Reference proteome</keyword>
<proteinExistence type="predicted"/>
<evidence type="ECO:0000313" key="2">
    <source>
        <dbReference type="Proteomes" id="UP001428817"/>
    </source>
</evidence>